<dbReference type="InterPro" id="IPR001623">
    <property type="entry name" value="DnaJ_domain"/>
</dbReference>
<dbReference type="CDD" id="cd06257">
    <property type="entry name" value="DnaJ"/>
    <property type="match status" value="1"/>
</dbReference>
<gene>
    <name evidence="8" type="ORF">C4K68_23735</name>
</gene>
<evidence type="ECO:0000256" key="1">
    <source>
        <dbReference type="ARBA" id="ARBA00004167"/>
    </source>
</evidence>
<keyword evidence="3 6" id="KW-1133">Transmembrane helix</keyword>
<feature type="transmembrane region" description="Helical" evidence="6">
    <location>
        <begin position="6"/>
        <end position="23"/>
    </location>
</feature>
<keyword evidence="4 6" id="KW-0472">Membrane</keyword>
<evidence type="ECO:0000256" key="6">
    <source>
        <dbReference type="SAM" id="Phobius"/>
    </source>
</evidence>
<dbReference type="PANTHER" id="PTHR12763">
    <property type="match status" value="1"/>
</dbReference>
<comment type="caution">
    <text evidence="8">The sequence shown here is derived from an EMBL/GenBank/DDBJ whole genome shotgun (WGS) entry which is preliminary data.</text>
</comment>
<feature type="domain" description="J" evidence="7">
    <location>
        <begin position="162"/>
        <end position="216"/>
    </location>
</feature>
<dbReference type="SUPFAM" id="SSF46565">
    <property type="entry name" value="Chaperone J-domain"/>
    <property type="match status" value="1"/>
</dbReference>
<dbReference type="EMBL" id="PRLP01000127">
    <property type="protein sequence ID" value="PPC74744.1"/>
    <property type="molecule type" value="Genomic_DNA"/>
</dbReference>
<name>A0A2S5KIU3_9PROT</name>
<dbReference type="PANTHER" id="PTHR12763:SF28">
    <property type="entry name" value="GEO10507P1-RELATED"/>
    <property type="match status" value="1"/>
</dbReference>
<evidence type="ECO:0000313" key="9">
    <source>
        <dbReference type="Proteomes" id="UP000238196"/>
    </source>
</evidence>
<dbReference type="SMART" id="SM00271">
    <property type="entry name" value="DnaJ"/>
    <property type="match status" value="1"/>
</dbReference>
<evidence type="ECO:0000256" key="5">
    <source>
        <dbReference type="ARBA" id="ARBA00038105"/>
    </source>
</evidence>
<keyword evidence="2 6" id="KW-0812">Transmembrane</keyword>
<evidence type="ECO:0000256" key="4">
    <source>
        <dbReference type="ARBA" id="ARBA00023136"/>
    </source>
</evidence>
<accession>A0A2S5KIU3</accession>
<dbReference type="GO" id="GO:0016020">
    <property type="term" value="C:membrane"/>
    <property type="evidence" value="ECO:0007669"/>
    <property type="project" value="UniProtKB-SubCell"/>
</dbReference>
<dbReference type="Proteomes" id="UP000238196">
    <property type="component" value="Unassembled WGS sequence"/>
</dbReference>
<reference evidence="8 9" key="1">
    <citation type="submission" date="2018-02" db="EMBL/GenBank/DDBJ databases">
        <title>novel marine gammaproteobacteria from coastal saline agro ecosystem.</title>
        <authorList>
            <person name="Krishnan R."/>
            <person name="Ramesh Kumar N."/>
        </authorList>
    </citation>
    <scope>NUCLEOTIDE SEQUENCE [LARGE SCALE GENOMIC DNA]</scope>
    <source>
        <strain evidence="8 9">228</strain>
    </source>
</reference>
<evidence type="ECO:0000256" key="3">
    <source>
        <dbReference type="ARBA" id="ARBA00022989"/>
    </source>
</evidence>
<proteinExistence type="inferred from homology"/>
<evidence type="ECO:0000259" key="7">
    <source>
        <dbReference type="SMART" id="SM00271"/>
    </source>
</evidence>
<feature type="transmembrane region" description="Helical" evidence="6">
    <location>
        <begin position="30"/>
        <end position="49"/>
    </location>
</feature>
<evidence type="ECO:0000313" key="8">
    <source>
        <dbReference type="EMBL" id="PPC74744.1"/>
    </source>
</evidence>
<comment type="similarity">
    <text evidence="5">Belongs to the TIM14 family.</text>
</comment>
<protein>
    <recommendedName>
        <fullName evidence="7">J domain-containing protein</fullName>
    </recommendedName>
</protein>
<dbReference type="AlphaFoldDB" id="A0A2S5KIU3"/>
<dbReference type="OrthoDB" id="9811070at2"/>
<comment type="subcellular location">
    <subcellularLocation>
        <location evidence="1">Membrane</location>
        <topology evidence="1">Single-pass membrane protein</topology>
    </subcellularLocation>
</comment>
<evidence type="ECO:0000256" key="2">
    <source>
        <dbReference type="ARBA" id="ARBA00022692"/>
    </source>
</evidence>
<organism evidence="8 9">
    <name type="scientific">Proteobacteria bacterium 228</name>
    <dbReference type="NCBI Taxonomy" id="2083153"/>
    <lineage>
        <taxon>Bacteria</taxon>
        <taxon>Pseudomonadati</taxon>
        <taxon>Pseudomonadota</taxon>
    </lineage>
</organism>
<sequence>MIILYLLLAGVLLWWLWSHFATLRRMDRKILLLCLLGLVLIGAGVIGRLPWFSALIGAVLPWLGKAWPWLMRALGLWTYVKKQQRIIRLQHDDKGLDGLVLRGPLQQRTLNSLTPTELQQLRLYCQQDPFSLALLKQWWTLSQLGPWQEAPPPAAHQPMSKDEALAVLGLPTHADRADIVAAHRRLISRLHPDKGGSDWLAVRVNTARDILLAALPQDDPS</sequence>
<dbReference type="InterPro" id="IPR036869">
    <property type="entry name" value="J_dom_sf"/>
</dbReference>
<dbReference type="Gene3D" id="1.10.287.110">
    <property type="entry name" value="DnaJ domain"/>
    <property type="match status" value="1"/>
</dbReference>